<dbReference type="InterPro" id="IPR051397">
    <property type="entry name" value="Zn-ADH-like_protein"/>
</dbReference>
<gene>
    <name evidence="3" type="ORF">D0Z07_7783</name>
</gene>
<dbReference type="OrthoDB" id="5407715at2759"/>
<dbReference type="InterPro" id="IPR036291">
    <property type="entry name" value="NAD(P)-bd_dom_sf"/>
</dbReference>
<dbReference type="PANTHER" id="PTHR43677">
    <property type="entry name" value="SHORT-CHAIN DEHYDROGENASE/REDUCTASE"/>
    <property type="match status" value="1"/>
</dbReference>
<dbReference type="CDD" id="cd05188">
    <property type="entry name" value="MDR"/>
    <property type="match status" value="1"/>
</dbReference>
<dbReference type="SUPFAM" id="SSF51735">
    <property type="entry name" value="NAD(P)-binding Rossmann-fold domains"/>
    <property type="match status" value="1"/>
</dbReference>
<protein>
    <recommendedName>
        <fullName evidence="2">Alcohol dehydrogenase-like C-terminal domain-containing protein</fullName>
    </recommendedName>
</protein>
<dbReference type="Gene3D" id="3.40.50.720">
    <property type="entry name" value="NAD(P)-binding Rossmann-like Domain"/>
    <property type="match status" value="1"/>
</dbReference>
<dbReference type="Proteomes" id="UP000785200">
    <property type="component" value="Unassembled WGS sequence"/>
</dbReference>
<dbReference type="PANTHER" id="PTHR43677:SF4">
    <property type="entry name" value="QUINONE OXIDOREDUCTASE-LIKE PROTEIN 2"/>
    <property type="match status" value="1"/>
</dbReference>
<name>A0A9P6SM43_9HELO</name>
<proteinExistence type="predicted"/>
<feature type="domain" description="Alcohol dehydrogenase-like C-terminal" evidence="2">
    <location>
        <begin position="191"/>
        <end position="326"/>
    </location>
</feature>
<dbReference type="AlphaFoldDB" id="A0A9P6SM43"/>
<dbReference type="SUPFAM" id="SSF50129">
    <property type="entry name" value="GroES-like"/>
    <property type="match status" value="1"/>
</dbReference>
<sequence>MTTHQALFLSSTTTPPTLQKLPKPTATAGTAIVRVLAVTVVPYMNEILSGVRPYPLSFPLIPGGTAIARIDSVGPDSVSLKPGQLVFCDVTIRARDDPDVQILLGIHGGGYPAAQRLMDGEWRNATWAEFAKFPLENLYAINENVVCNDLGYSVEELTTLAICAVPFGGLSAVRVGPGDSVIIAPATGYYGGAAVTVAMAMGCRVIAAGRNKARLDALATVYGETGRLISVLLTGDEETDSAALKSATRSPKGADAYIDFSPPQAGKSTHIVAALGALRPKGNAVFMGGIPGRIEIPYSMLMFKNLTIQGRFMFERKDVEKLIRYVENGILQLGQDIGMMNFRSFGLKEWENAVNAAKEQKGWGSQVLLRP</sequence>
<dbReference type="GO" id="GO:0016491">
    <property type="term" value="F:oxidoreductase activity"/>
    <property type="evidence" value="ECO:0007669"/>
    <property type="project" value="TreeGrafter"/>
</dbReference>
<organism evidence="3 4">
    <name type="scientific">Hyphodiscus hymeniophilus</name>
    <dbReference type="NCBI Taxonomy" id="353542"/>
    <lineage>
        <taxon>Eukaryota</taxon>
        <taxon>Fungi</taxon>
        <taxon>Dikarya</taxon>
        <taxon>Ascomycota</taxon>
        <taxon>Pezizomycotina</taxon>
        <taxon>Leotiomycetes</taxon>
        <taxon>Helotiales</taxon>
        <taxon>Hyphodiscaceae</taxon>
        <taxon>Hyphodiscus</taxon>
    </lineage>
</organism>
<dbReference type="Gene3D" id="3.90.180.10">
    <property type="entry name" value="Medium-chain alcohol dehydrogenases, catalytic domain"/>
    <property type="match status" value="1"/>
</dbReference>
<feature type="region of interest" description="Disordered" evidence="1">
    <location>
        <begin position="1"/>
        <end position="22"/>
    </location>
</feature>
<accession>A0A9P6SM43</accession>
<keyword evidence="4" id="KW-1185">Reference proteome</keyword>
<reference evidence="3" key="1">
    <citation type="submission" date="2019-07" db="EMBL/GenBank/DDBJ databases">
        <title>Hyphodiscus hymeniophilus genome sequencing and assembly.</title>
        <authorList>
            <person name="Kramer G."/>
            <person name="Nodwell J."/>
        </authorList>
    </citation>
    <scope>NUCLEOTIDE SEQUENCE</scope>
    <source>
        <strain evidence="3">ATCC 34498</strain>
    </source>
</reference>
<dbReference type="EMBL" id="VNKQ01000017">
    <property type="protein sequence ID" value="KAG0646048.1"/>
    <property type="molecule type" value="Genomic_DNA"/>
</dbReference>
<dbReference type="GO" id="GO:0005739">
    <property type="term" value="C:mitochondrion"/>
    <property type="evidence" value="ECO:0007669"/>
    <property type="project" value="TreeGrafter"/>
</dbReference>
<evidence type="ECO:0000313" key="4">
    <source>
        <dbReference type="Proteomes" id="UP000785200"/>
    </source>
</evidence>
<dbReference type="InterPro" id="IPR013149">
    <property type="entry name" value="ADH-like_C"/>
</dbReference>
<evidence type="ECO:0000256" key="1">
    <source>
        <dbReference type="SAM" id="MobiDB-lite"/>
    </source>
</evidence>
<evidence type="ECO:0000313" key="3">
    <source>
        <dbReference type="EMBL" id="KAG0646048.1"/>
    </source>
</evidence>
<dbReference type="Pfam" id="PF00107">
    <property type="entry name" value="ADH_zinc_N"/>
    <property type="match status" value="1"/>
</dbReference>
<dbReference type="InterPro" id="IPR011032">
    <property type="entry name" value="GroES-like_sf"/>
</dbReference>
<evidence type="ECO:0000259" key="2">
    <source>
        <dbReference type="Pfam" id="PF00107"/>
    </source>
</evidence>
<comment type="caution">
    <text evidence="3">The sequence shown here is derived from an EMBL/GenBank/DDBJ whole genome shotgun (WGS) entry which is preliminary data.</text>
</comment>